<feature type="coiled-coil region" evidence="2">
    <location>
        <begin position="235"/>
        <end position="262"/>
    </location>
</feature>
<keyword evidence="3" id="KW-0472">Membrane</keyword>
<dbReference type="InterPro" id="IPR021150">
    <property type="entry name" value="Ubiq_cyt_c_chap"/>
</dbReference>
<keyword evidence="3" id="KW-0812">Transmembrane</keyword>
<dbReference type="RefSeq" id="WP_001938062.1">
    <property type="nucleotide sequence ID" value="NZ_KB644437.1"/>
</dbReference>
<evidence type="ECO:0000256" key="3">
    <source>
        <dbReference type="SAM" id="Phobius"/>
    </source>
</evidence>
<evidence type="ECO:0000256" key="2">
    <source>
        <dbReference type="SAM" id="Coils"/>
    </source>
</evidence>
<evidence type="ECO:0000259" key="5">
    <source>
        <dbReference type="Pfam" id="PF13099"/>
    </source>
</evidence>
<keyword evidence="3" id="KW-1133">Transmembrane helix</keyword>
<sequence>MAYRYDSDLEFLKRLSSSDLKDLFDALVYDEDGALRMNEELTSSTEYKRYGHDYAKYPRRIAEELQRYGGNSFMNFFRDEGVLYKEILCDACDHLDINYNEKSETSLIEQNMLSKLLKDSLEKMSGRQIKELCNELGMPNIDKMIAENKQVLIASVLTLFKAGGSHSYALAVAVADAMVRQTLGHGLASVVGKVALKKTLGILAGPIGWVITGALVSVNLAGPAYRVTVPACVLVATLRKKLKAEQEAEQKAEQEADKTEKMWYLAIISIVLMVLVVLAVFFIKGKHQPNNNPKSGVEKLKSPSHKN</sequence>
<accession>A0AAV3IHB2</accession>
<feature type="transmembrane region" description="Helical" evidence="3">
    <location>
        <begin position="262"/>
        <end position="283"/>
    </location>
</feature>
<organism evidence="6 7">
    <name type="scientific">Helicobacter pylori GAM120Ai</name>
    <dbReference type="NCBI Taxonomy" id="1159029"/>
    <lineage>
        <taxon>Bacteria</taxon>
        <taxon>Pseudomonadati</taxon>
        <taxon>Campylobacterota</taxon>
        <taxon>Epsilonproteobacteria</taxon>
        <taxon>Campylobacterales</taxon>
        <taxon>Helicobacteraceae</taxon>
        <taxon>Helicobacter</taxon>
    </lineage>
</organism>
<dbReference type="EMBL" id="APDF01000009">
    <property type="protein sequence ID" value="EMG97064.1"/>
    <property type="molecule type" value="Genomic_DNA"/>
</dbReference>
<gene>
    <name evidence="6" type="ORF">HMPREF1401_00237</name>
</gene>
<feature type="domain" description="Ubiquinol-cytochrome c chaperone" evidence="4">
    <location>
        <begin position="55"/>
        <end position="230"/>
    </location>
</feature>
<dbReference type="Pfam" id="PF03981">
    <property type="entry name" value="Ubiq_cyt_C_chap"/>
    <property type="match status" value="1"/>
</dbReference>
<dbReference type="Pfam" id="PF13099">
    <property type="entry name" value="DUF3944"/>
    <property type="match status" value="1"/>
</dbReference>
<evidence type="ECO:0000313" key="6">
    <source>
        <dbReference type="EMBL" id="EMG97064.1"/>
    </source>
</evidence>
<comment type="caution">
    <text evidence="6">The sequence shown here is derived from an EMBL/GenBank/DDBJ whole genome shotgun (WGS) entry which is preliminary data.</text>
</comment>
<keyword evidence="2" id="KW-0175">Coiled coil</keyword>
<feature type="domain" description="DUF3944" evidence="5">
    <location>
        <begin position="3"/>
        <end position="37"/>
    </location>
</feature>
<proteinExistence type="inferred from homology"/>
<evidence type="ECO:0000313" key="7">
    <source>
        <dbReference type="Proteomes" id="UP000012012"/>
    </source>
</evidence>
<name>A0AAV3IHB2_HELPX</name>
<protein>
    <recommendedName>
        <fullName evidence="8">Ubiquinol-cytochrome C chaperone</fullName>
    </recommendedName>
</protein>
<dbReference type="InterPro" id="IPR025217">
    <property type="entry name" value="DUF3944"/>
</dbReference>
<comment type="similarity">
    <text evidence="1">Belongs to the UPF0174 family.</text>
</comment>
<reference evidence="6 7" key="1">
    <citation type="submission" date="2012-11" db="EMBL/GenBank/DDBJ databases">
        <authorList>
            <person name="Weinstock G."/>
            <person name="Sodergren E."/>
            <person name="Lobos E.A."/>
            <person name="Fulton L."/>
            <person name="Fulton R."/>
            <person name="Courtney L."/>
            <person name="Fronick C."/>
            <person name="O'Laughlin M."/>
            <person name="Godfrey J."/>
            <person name="Wilson R.M."/>
            <person name="Miner T."/>
            <person name="Farmer C."/>
            <person name="Delehaunty K."/>
            <person name="Cordes M."/>
            <person name="Minx P."/>
            <person name="Tomlinson C."/>
            <person name="Chen J."/>
            <person name="Wollam A."/>
            <person name="Pepin K.H."/>
            <person name="Bhonagiri V."/>
            <person name="Zhang X."/>
            <person name="Suruliraj S."/>
            <person name="Antonio M."/>
            <person name="Secka O."/>
            <person name="Thomas J."/>
            <person name="Warren W."/>
            <person name="Mitreva M."/>
            <person name="Mardis E.R."/>
            <person name="Wilson R.K."/>
        </authorList>
    </citation>
    <scope>NUCLEOTIDE SEQUENCE [LARGE SCALE GENOMIC DNA]</scope>
    <source>
        <strain evidence="6 7">GAM120Ai</strain>
    </source>
</reference>
<evidence type="ECO:0000256" key="1">
    <source>
        <dbReference type="ARBA" id="ARBA00006436"/>
    </source>
</evidence>
<evidence type="ECO:0000259" key="4">
    <source>
        <dbReference type="Pfam" id="PF03981"/>
    </source>
</evidence>
<evidence type="ECO:0008006" key="8">
    <source>
        <dbReference type="Google" id="ProtNLM"/>
    </source>
</evidence>
<dbReference type="AlphaFoldDB" id="A0AAV3IHB2"/>
<dbReference type="Proteomes" id="UP000012012">
    <property type="component" value="Unassembled WGS sequence"/>
</dbReference>